<dbReference type="RefSeq" id="WP_174655079.1">
    <property type="nucleotide sequence ID" value="NZ_JAKRVX010000007.1"/>
</dbReference>
<dbReference type="InterPro" id="IPR011991">
    <property type="entry name" value="ArsR-like_HTH"/>
</dbReference>
<dbReference type="EMBL" id="JAKRVX010000007">
    <property type="protein sequence ID" value="MCL9818020.1"/>
    <property type="molecule type" value="Genomic_DNA"/>
</dbReference>
<dbReference type="Gene3D" id="1.10.10.10">
    <property type="entry name" value="Winged helix-like DNA-binding domain superfamily/Winged helix DNA-binding domain"/>
    <property type="match status" value="1"/>
</dbReference>
<evidence type="ECO:0000259" key="1">
    <source>
        <dbReference type="Pfam" id="PF01978"/>
    </source>
</evidence>
<reference evidence="2" key="2">
    <citation type="submission" date="2022-02" db="EMBL/GenBank/DDBJ databases">
        <authorList>
            <person name="Elcheninov A.G."/>
            <person name="Sorokin D.Y."/>
            <person name="Kublanov I.V."/>
        </authorList>
    </citation>
    <scope>NUCLEOTIDE SEQUENCE</scope>
    <source>
        <strain evidence="2">AArc-St2</strain>
    </source>
</reference>
<comment type="caution">
    <text evidence="2">The sequence shown here is derived from an EMBL/GenBank/DDBJ whole genome shotgun (WGS) entry which is preliminary data.</text>
</comment>
<feature type="domain" description="Transcription regulator TrmB N-terminal" evidence="1">
    <location>
        <begin position="19"/>
        <end position="93"/>
    </location>
</feature>
<dbReference type="Pfam" id="PF01978">
    <property type="entry name" value="TrmB"/>
    <property type="match status" value="1"/>
</dbReference>
<dbReference type="InterPro" id="IPR002831">
    <property type="entry name" value="Tscrpt_reg_TrmB_N"/>
</dbReference>
<dbReference type="Proteomes" id="UP001203207">
    <property type="component" value="Unassembled WGS sequence"/>
</dbReference>
<sequence>MSKSVVDILQSDMECEGLLECFHGLKALDKQCFSALVEAEEPLTIDDLAEVVDRERSTVYRAVQRLLEAGFVEKEQINYEHGGYYHVFKPANPSEVRENMQRMLNDWYAKMGQLIQEFENKYDESHKVSVQVEQ</sequence>
<dbReference type="InterPro" id="IPR036390">
    <property type="entry name" value="WH_DNA-bd_sf"/>
</dbReference>
<organism evidence="2 3">
    <name type="scientific">Natronocalculus amylovorans</name>
    <dbReference type="NCBI Taxonomy" id="2917812"/>
    <lineage>
        <taxon>Archaea</taxon>
        <taxon>Methanobacteriati</taxon>
        <taxon>Methanobacteriota</taxon>
        <taxon>Stenosarchaea group</taxon>
        <taxon>Halobacteria</taxon>
        <taxon>Halobacteriales</taxon>
        <taxon>Haloferacaceae</taxon>
        <taxon>Natronocalculus</taxon>
    </lineage>
</organism>
<keyword evidence="3" id="KW-1185">Reference proteome</keyword>
<proteinExistence type="predicted"/>
<dbReference type="InterPro" id="IPR036388">
    <property type="entry name" value="WH-like_DNA-bd_sf"/>
</dbReference>
<dbReference type="SUPFAM" id="SSF46785">
    <property type="entry name" value="Winged helix' DNA-binding domain"/>
    <property type="match status" value="1"/>
</dbReference>
<protein>
    <submittedName>
        <fullName evidence="2">MarR family transcriptional regulator</fullName>
    </submittedName>
</protein>
<name>A0AAE3K9Z2_9EURY</name>
<evidence type="ECO:0000313" key="2">
    <source>
        <dbReference type="EMBL" id="MCL9818020.1"/>
    </source>
</evidence>
<dbReference type="CDD" id="cd00090">
    <property type="entry name" value="HTH_ARSR"/>
    <property type="match status" value="1"/>
</dbReference>
<gene>
    <name evidence="2" type="ORF">AArcSt2_13845</name>
</gene>
<accession>A0AAE3K9Z2</accession>
<evidence type="ECO:0000313" key="3">
    <source>
        <dbReference type="Proteomes" id="UP001203207"/>
    </source>
</evidence>
<reference evidence="2" key="1">
    <citation type="journal article" date="2022" name="Syst. Appl. Microbiol.">
        <title>Natronocalculus amylovorans gen. nov., sp. nov., and Natranaeroarchaeum aerophilus sp. nov., dominant culturable amylolytic natronoarchaea from hypersaline soda lakes in southwestern Siberia.</title>
        <authorList>
            <person name="Sorokin D.Y."/>
            <person name="Elcheninov A.G."/>
            <person name="Khizhniak T.V."/>
            <person name="Koenen M."/>
            <person name="Bale N.J."/>
            <person name="Damste J.S.S."/>
            <person name="Kublanov I.V."/>
        </authorList>
    </citation>
    <scope>NUCLEOTIDE SEQUENCE</scope>
    <source>
        <strain evidence="2">AArc-St2</strain>
    </source>
</reference>
<dbReference type="AlphaFoldDB" id="A0AAE3K9Z2"/>